<evidence type="ECO:0000256" key="7">
    <source>
        <dbReference type="ARBA" id="ARBA00047899"/>
    </source>
</evidence>
<dbReference type="SMART" id="SM00220">
    <property type="entry name" value="S_TKc"/>
    <property type="match status" value="1"/>
</dbReference>
<keyword evidence="2" id="KW-0723">Serine/threonine-protein kinase</keyword>
<dbReference type="SUPFAM" id="SSF56112">
    <property type="entry name" value="Protein kinase-like (PK-like)"/>
    <property type="match status" value="1"/>
</dbReference>
<dbReference type="EC" id="2.7.11.1" evidence="1"/>
<dbReference type="GO" id="GO:0080090">
    <property type="term" value="P:regulation of primary metabolic process"/>
    <property type="evidence" value="ECO:0007669"/>
    <property type="project" value="UniProtKB-ARBA"/>
</dbReference>
<proteinExistence type="predicted"/>
<dbReference type="InterPro" id="IPR008271">
    <property type="entry name" value="Ser/Thr_kinase_AS"/>
</dbReference>
<dbReference type="Proteomes" id="UP000464624">
    <property type="component" value="Chromosome"/>
</dbReference>
<dbReference type="GO" id="GO:0004674">
    <property type="term" value="F:protein serine/threonine kinase activity"/>
    <property type="evidence" value="ECO:0007669"/>
    <property type="project" value="UniProtKB-KW"/>
</dbReference>
<organism evidence="10 11">
    <name type="scientific">Mycobacterium xenopi</name>
    <dbReference type="NCBI Taxonomy" id="1789"/>
    <lineage>
        <taxon>Bacteria</taxon>
        <taxon>Bacillati</taxon>
        <taxon>Actinomycetota</taxon>
        <taxon>Actinomycetes</taxon>
        <taxon>Mycobacteriales</taxon>
        <taxon>Mycobacteriaceae</taxon>
        <taxon>Mycobacterium</taxon>
    </lineage>
</organism>
<evidence type="ECO:0000256" key="3">
    <source>
        <dbReference type="ARBA" id="ARBA00022679"/>
    </source>
</evidence>
<evidence type="ECO:0000259" key="9">
    <source>
        <dbReference type="PROSITE" id="PS50011"/>
    </source>
</evidence>
<accession>A0AAD1H0L9</accession>
<gene>
    <name evidence="10" type="ORF">MYXE_27140</name>
</gene>
<comment type="catalytic activity">
    <reaction evidence="8">
        <text>L-seryl-[protein] + ATP = O-phospho-L-seryl-[protein] + ADP + H(+)</text>
        <dbReference type="Rhea" id="RHEA:17989"/>
        <dbReference type="Rhea" id="RHEA-COMP:9863"/>
        <dbReference type="Rhea" id="RHEA-COMP:11604"/>
        <dbReference type="ChEBI" id="CHEBI:15378"/>
        <dbReference type="ChEBI" id="CHEBI:29999"/>
        <dbReference type="ChEBI" id="CHEBI:30616"/>
        <dbReference type="ChEBI" id="CHEBI:83421"/>
        <dbReference type="ChEBI" id="CHEBI:456216"/>
        <dbReference type="EC" id="2.7.11.1"/>
    </reaction>
</comment>
<evidence type="ECO:0000256" key="4">
    <source>
        <dbReference type="ARBA" id="ARBA00022741"/>
    </source>
</evidence>
<dbReference type="Pfam" id="PF00069">
    <property type="entry name" value="Pkinase"/>
    <property type="match status" value="1"/>
</dbReference>
<name>A0AAD1H0L9_MYCXE</name>
<sequence>MDEMLGATSRWEITRRVRTGPSRARQALRAGFQSVPSLVAAYLFHRIPLPRPASGADSGCPAKSTGQRRAVTSGTAFAGYTILRPLGAGGMAEVYLAKHPRLPRRDVLKVLAEAMTADGEFRERFSREADLAATLWHPHIVGVHDRGEFDGQLWISMDYVEGTDAARLVKERYPNGMPADDVCAIVSAVADALDYAHDRGLLHRDVKPANILLTHPDGEDRRILLADFGVARHLGDISGITATNVAVGTVAYAAPEQLIGSNIDGRADQYALAATAFHLLTGVPPYRDSNPIAVIGQHLHADPPTLSDYRPDLAHLDDVFVKALAKKPEARFDRCRALAAALTDRVASAPSNGRRAANSGHRGRGRVFAAARRFRLAATLMFAVGVGVAATWWGLRHLQHGKPGQEAALNSSAAASTPMTAVPTLDGTYRLDYDRDKRTSNGVPVRHTGIPASWWAFRSSCTTAGCAATGTQLDDGGHQLPGTSGAGQPDVLHFVDGYWQAVPKQERVQCRPPGATAVSTQTEVVVLSLAAQPDGALRGMQTETVRSNECDAQGAVLRIPVVATRVGDVPPTVSVADPATAAATAGAAAAASSAPVLGGICTDADKLGYDSTTNQQVVCEGNTWDKAPITTGVHATGSSCDRPDIPVFAMSTSDDGYLIECDPATRVWSRHQG</sequence>
<dbReference type="PROSITE" id="PS50011">
    <property type="entry name" value="PROTEIN_KINASE_DOM"/>
    <property type="match status" value="1"/>
</dbReference>
<dbReference type="PANTHER" id="PTHR43289">
    <property type="entry name" value="MITOGEN-ACTIVATED PROTEIN KINASE KINASE KINASE 20-RELATED"/>
    <property type="match status" value="1"/>
</dbReference>
<keyword evidence="3" id="KW-0808">Transferase</keyword>
<dbReference type="FunFam" id="3.30.200.20:FF:000035">
    <property type="entry name" value="Serine/threonine protein kinase Stk1"/>
    <property type="match status" value="1"/>
</dbReference>
<dbReference type="EMBL" id="AP022314">
    <property type="protein sequence ID" value="BBU22924.1"/>
    <property type="molecule type" value="Genomic_DNA"/>
</dbReference>
<evidence type="ECO:0000256" key="6">
    <source>
        <dbReference type="ARBA" id="ARBA00022840"/>
    </source>
</evidence>
<evidence type="ECO:0000256" key="2">
    <source>
        <dbReference type="ARBA" id="ARBA00022527"/>
    </source>
</evidence>
<evidence type="ECO:0000313" key="11">
    <source>
        <dbReference type="Proteomes" id="UP000464624"/>
    </source>
</evidence>
<comment type="catalytic activity">
    <reaction evidence="7">
        <text>L-threonyl-[protein] + ATP = O-phospho-L-threonyl-[protein] + ADP + H(+)</text>
        <dbReference type="Rhea" id="RHEA:46608"/>
        <dbReference type="Rhea" id="RHEA-COMP:11060"/>
        <dbReference type="Rhea" id="RHEA-COMP:11605"/>
        <dbReference type="ChEBI" id="CHEBI:15378"/>
        <dbReference type="ChEBI" id="CHEBI:30013"/>
        <dbReference type="ChEBI" id="CHEBI:30616"/>
        <dbReference type="ChEBI" id="CHEBI:61977"/>
        <dbReference type="ChEBI" id="CHEBI:456216"/>
        <dbReference type="EC" id="2.7.11.1"/>
    </reaction>
</comment>
<feature type="domain" description="Protein kinase" evidence="9">
    <location>
        <begin position="80"/>
        <end position="343"/>
    </location>
</feature>
<dbReference type="PROSITE" id="PS00108">
    <property type="entry name" value="PROTEIN_KINASE_ST"/>
    <property type="match status" value="1"/>
</dbReference>
<dbReference type="GO" id="GO:0005524">
    <property type="term" value="F:ATP binding"/>
    <property type="evidence" value="ECO:0007669"/>
    <property type="project" value="UniProtKB-KW"/>
</dbReference>
<evidence type="ECO:0000256" key="1">
    <source>
        <dbReference type="ARBA" id="ARBA00012513"/>
    </source>
</evidence>
<evidence type="ECO:0000256" key="5">
    <source>
        <dbReference type="ARBA" id="ARBA00022777"/>
    </source>
</evidence>
<dbReference type="RefSeq" id="WP_085198262.1">
    <property type="nucleotide sequence ID" value="NZ_AP022314.1"/>
</dbReference>
<dbReference type="AlphaFoldDB" id="A0AAD1H0L9"/>
<dbReference type="KEGG" id="mxe:MYXE_27140"/>
<dbReference type="CDD" id="cd14014">
    <property type="entry name" value="STKc_PknB_like"/>
    <property type="match status" value="1"/>
</dbReference>
<keyword evidence="5" id="KW-0418">Kinase</keyword>
<keyword evidence="4" id="KW-0547">Nucleotide-binding</keyword>
<dbReference type="PANTHER" id="PTHR43289:SF6">
    <property type="entry name" value="SERINE_THREONINE-PROTEIN KINASE NEKL-3"/>
    <property type="match status" value="1"/>
</dbReference>
<dbReference type="Gene3D" id="3.30.200.20">
    <property type="entry name" value="Phosphorylase Kinase, domain 1"/>
    <property type="match status" value="1"/>
</dbReference>
<dbReference type="InterPro" id="IPR000719">
    <property type="entry name" value="Prot_kinase_dom"/>
</dbReference>
<dbReference type="InterPro" id="IPR011009">
    <property type="entry name" value="Kinase-like_dom_sf"/>
</dbReference>
<reference evidence="10 11" key="1">
    <citation type="submission" date="2019-12" db="EMBL/GenBank/DDBJ databases">
        <title>Complete genome sequence of Mycolicibacterium xenopi str. JCM15661T.</title>
        <authorList>
            <person name="Yoshida M."/>
            <person name="Fukano H."/>
            <person name="Asakura T."/>
            <person name="Hoshino Y."/>
        </authorList>
    </citation>
    <scope>NUCLEOTIDE SEQUENCE [LARGE SCALE GENOMIC DNA]</scope>
    <source>
        <strain evidence="10 11">JCM 15661T</strain>
    </source>
</reference>
<evidence type="ECO:0000256" key="8">
    <source>
        <dbReference type="ARBA" id="ARBA00048679"/>
    </source>
</evidence>
<evidence type="ECO:0000313" key="10">
    <source>
        <dbReference type="EMBL" id="BBU22924.1"/>
    </source>
</evidence>
<dbReference type="Gene3D" id="1.10.510.10">
    <property type="entry name" value="Transferase(Phosphotransferase) domain 1"/>
    <property type="match status" value="1"/>
</dbReference>
<protein>
    <recommendedName>
        <fullName evidence="1">non-specific serine/threonine protein kinase</fullName>
        <ecNumber evidence="1">2.7.11.1</ecNumber>
    </recommendedName>
</protein>
<keyword evidence="6" id="KW-0067">ATP-binding</keyword>